<dbReference type="AlphaFoldDB" id="A0A0S2HV75"/>
<dbReference type="InterPro" id="IPR036942">
    <property type="entry name" value="Beta-barrel_TonB_sf"/>
</dbReference>
<evidence type="ECO:0000256" key="4">
    <source>
        <dbReference type="ARBA" id="ARBA00022692"/>
    </source>
</evidence>
<dbReference type="PROSITE" id="PS52016">
    <property type="entry name" value="TONB_DEPENDENT_REC_3"/>
    <property type="match status" value="1"/>
</dbReference>
<evidence type="ECO:0000259" key="13">
    <source>
        <dbReference type="Pfam" id="PF00593"/>
    </source>
</evidence>
<evidence type="ECO:0000256" key="7">
    <source>
        <dbReference type="ARBA" id="ARBA00023136"/>
    </source>
</evidence>
<dbReference type="RefSeq" id="WP_057951561.1">
    <property type="nucleotide sequence ID" value="NZ_CP013118.1"/>
</dbReference>
<evidence type="ECO:0000313" key="15">
    <source>
        <dbReference type="EMBL" id="ALO13965.1"/>
    </source>
</evidence>
<dbReference type="PANTHER" id="PTHR30069">
    <property type="entry name" value="TONB-DEPENDENT OUTER MEMBRANE RECEPTOR"/>
    <property type="match status" value="1"/>
</dbReference>
<keyword evidence="6 11" id="KW-0798">TonB box</keyword>
<dbReference type="Gene3D" id="2.170.130.10">
    <property type="entry name" value="TonB-dependent receptor, plug domain"/>
    <property type="match status" value="1"/>
</dbReference>
<reference evidence="15 16" key="1">
    <citation type="submission" date="2015-11" db="EMBL/GenBank/DDBJ databases">
        <title>Description and complete genome sequence of a novel strain predominating in hypersaline microbial mats and representing a new family of the Bacteriodetes phylum.</title>
        <authorList>
            <person name="Spring S."/>
            <person name="Bunk B."/>
            <person name="Sproer C."/>
            <person name="Klenk H.-P."/>
        </authorList>
    </citation>
    <scope>NUCLEOTIDE SEQUENCE [LARGE SCALE GENOMIC DNA]</scope>
    <source>
        <strain evidence="15 16">L21-Spi-D4</strain>
    </source>
</reference>
<evidence type="ECO:0000256" key="12">
    <source>
        <dbReference type="SAM" id="SignalP"/>
    </source>
</evidence>
<dbReference type="GO" id="GO:0015344">
    <property type="term" value="F:siderophore uptake transmembrane transporter activity"/>
    <property type="evidence" value="ECO:0007669"/>
    <property type="project" value="TreeGrafter"/>
</dbReference>
<dbReference type="Pfam" id="PF00593">
    <property type="entry name" value="TonB_dep_Rec_b-barrel"/>
    <property type="match status" value="1"/>
</dbReference>
<keyword evidence="16" id="KW-1185">Reference proteome</keyword>
<evidence type="ECO:0000256" key="8">
    <source>
        <dbReference type="ARBA" id="ARBA00023170"/>
    </source>
</evidence>
<evidence type="ECO:0000256" key="11">
    <source>
        <dbReference type="RuleBase" id="RU003357"/>
    </source>
</evidence>
<keyword evidence="4 10" id="KW-0812">Transmembrane</keyword>
<evidence type="ECO:0000256" key="1">
    <source>
        <dbReference type="ARBA" id="ARBA00004571"/>
    </source>
</evidence>
<evidence type="ECO:0000256" key="3">
    <source>
        <dbReference type="ARBA" id="ARBA00022452"/>
    </source>
</evidence>
<dbReference type="Pfam" id="PF13715">
    <property type="entry name" value="CarbopepD_reg_2"/>
    <property type="match status" value="1"/>
</dbReference>
<feature type="domain" description="TonB-dependent receptor plug" evidence="14">
    <location>
        <begin position="143"/>
        <end position="221"/>
    </location>
</feature>
<dbReference type="OrthoDB" id="9804995at2"/>
<dbReference type="PATRIC" id="fig|1307839.3.peg.317"/>
<dbReference type="SUPFAM" id="SSF56935">
    <property type="entry name" value="Porins"/>
    <property type="match status" value="1"/>
</dbReference>
<dbReference type="InterPro" id="IPR039426">
    <property type="entry name" value="TonB-dep_rcpt-like"/>
</dbReference>
<dbReference type="InterPro" id="IPR012910">
    <property type="entry name" value="Plug_dom"/>
</dbReference>
<dbReference type="InterPro" id="IPR000531">
    <property type="entry name" value="Beta-barrel_TonB"/>
</dbReference>
<evidence type="ECO:0000256" key="2">
    <source>
        <dbReference type="ARBA" id="ARBA00022448"/>
    </source>
</evidence>
<evidence type="ECO:0000256" key="9">
    <source>
        <dbReference type="ARBA" id="ARBA00023237"/>
    </source>
</evidence>
<feature type="chain" id="PRO_5006599123" evidence="12">
    <location>
        <begin position="25"/>
        <end position="785"/>
    </location>
</feature>
<dbReference type="STRING" id="1307839.L21SP5_00285"/>
<dbReference type="Gene3D" id="2.40.170.20">
    <property type="entry name" value="TonB-dependent receptor, beta-barrel domain"/>
    <property type="match status" value="1"/>
</dbReference>
<evidence type="ECO:0000313" key="16">
    <source>
        <dbReference type="Proteomes" id="UP000064893"/>
    </source>
</evidence>
<dbReference type="SUPFAM" id="SSF49464">
    <property type="entry name" value="Carboxypeptidase regulatory domain-like"/>
    <property type="match status" value="1"/>
</dbReference>
<evidence type="ECO:0000256" key="6">
    <source>
        <dbReference type="ARBA" id="ARBA00023077"/>
    </source>
</evidence>
<gene>
    <name evidence="15" type="ORF">L21SP5_00285</name>
</gene>
<evidence type="ECO:0000256" key="10">
    <source>
        <dbReference type="PROSITE-ProRule" id="PRU01360"/>
    </source>
</evidence>
<feature type="domain" description="TonB-dependent receptor-like beta-barrel" evidence="13">
    <location>
        <begin position="279"/>
        <end position="744"/>
    </location>
</feature>
<keyword evidence="2 10" id="KW-0813">Transport</keyword>
<dbReference type="Proteomes" id="UP000064893">
    <property type="component" value="Chromosome"/>
</dbReference>
<keyword evidence="3 10" id="KW-1134">Transmembrane beta strand</keyword>
<dbReference type="KEGG" id="blq:L21SP5_00285"/>
<comment type="subcellular location">
    <subcellularLocation>
        <location evidence="1 10">Cell outer membrane</location>
        <topology evidence="1 10">Multi-pass membrane protein</topology>
    </subcellularLocation>
</comment>
<dbReference type="InterPro" id="IPR008969">
    <property type="entry name" value="CarboxyPept-like_regulatory"/>
</dbReference>
<dbReference type="Gene3D" id="2.60.40.1120">
    <property type="entry name" value="Carboxypeptidase-like, regulatory domain"/>
    <property type="match status" value="1"/>
</dbReference>
<proteinExistence type="inferred from homology"/>
<dbReference type="InterPro" id="IPR037066">
    <property type="entry name" value="Plug_dom_sf"/>
</dbReference>
<feature type="signal peptide" evidence="12">
    <location>
        <begin position="1"/>
        <end position="24"/>
    </location>
</feature>
<evidence type="ECO:0000256" key="5">
    <source>
        <dbReference type="ARBA" id="ARBA00022729"/>
    </source>
</evidence>
<dbReference type="GO" id="GO:0044718">
    <property type="term" value="P:siderophore transmembrane transport"/>
    <property type="evidence" value="ECO:0007669"/>
    <property type="project" value="TreeGrafter"/>
</dbReference>
<keyword evidence="9 10" id="KW-0998">Cell outer membrane</keyword>
<sequence precursor="true">MKTSLASFITCTFFSIICSSALLAQNYTVSGYVRDANSSEALIGANVYDSATYQGTITNNYGFYSISLPPGRHTITYSFVGYAPIRKQIDLQGNRIMNTELTSGEMLEEVVVKADARDLVESTQMSSHRIKMLEIKKMPALFGEVDIMKSIQKLPGVQSGNEGFSGVFVRGGDPSQNLILLDGVPVYNVNHLFGFFSVFNADAINDVKLIKGGFPARYGGRLSSVIDIRMKEGNMKKFQVEGAVGLLSTKLTVSGPIKKDKTSFIVSGRRSYFDLFGRAYTTFKKTDATGGFWFGDLSAKINHKFSDKDRFYLSAYLGEDKFYFLGDTDDQYSSERYDVGLKWGNITSALRWNHVFSGRLFSNTTFTYSRFRFMNELEFAFEDKMSDQYFSHRQEYLSGVEDLTIKEDIDFYPNTQHQIKMGAEYTYHKYSPGVSSRKTEATDIENFDDKKGSNIYGHEVGVFVEDNWEINDVFKTNMGLRYSHYFVSNRSYSSIEPRFSLRGKLSNSFSLKGSVANMKQYIHLLTNSSITLPTDLWVPATEKVPPQSSWQYALGANWMVDNTLNFNLEGYYKDMTNVIAYKEGAQFVPTDQNWQNKIASGRGWSYGLEFLGEKNWENTKLSLAYTLSWSYRKFDEINNGESYPFKYDRRHDINLSFTHKFSERFDVALNWIYATGNAFTIPFESYQDPGDPFHNYSYYYDEYVTEFDSRNNYRAPAYHRLDVGVNLHKEKKWGFRTWSFSVFNAYGRYNPVFMIVEDDDSGNMVLTQYTIFRFVPSISYRFRFK</sequence>
<dbReference type="GO" id="GO:0009279">
    <property type="term" value="C:cell outer membrane"/>
    <property type="evidence" value="ECO:0007669"/>
    <property type="project" value="UniProtKB-SubCell"/>
</dbReference>
<keyword evidence="8 15" id="KW-0675">Receptor</keyword>
<comment type="similarity">
    <text evidence="10 11">Belongs to the TonB-dependent receptor family.</text>
</comment>
<protein>
    <submittedName>
        <fullName evidence="15">Outer membrane receptor FepA</fullName>
    </submittedName>
</protein>
<dbReference type="EMBL" id="CP013118">
    <property type="protein sequence ID" value="ALO13965.1"/>
    <property type="molecule type" value="Genomic_DNA"/>
</dbReference>
<dbReference type="PANTHER" id="PTHR30069:SF29">
    <property type="entry name" value="HEMOGLOBIN AND HEMOGLOBIN-HAPTOGLOBIN-BINDING PROTEIN 1-RELATED"/>
    <property type="match status" value="1"/>
</dbReference>
<keyword evidence="7 10" id="KW-0472">Membrane</keyword>
<name>A0A0S2HV75_9BACT</name>
<organism evidence="15 16">
    <name type="scientific">Salinivirga cyanobacteriivorans</name>
    <dbReference type="NCBI Taxonomy" id="1307839"/>
    <lineage>
        <taxon>Bacteria</taxon>
        <taxon>Pseudomonadati</taxon>
        <taxon>Bacteroidota</taxon>
        <taxon>Bacteroidia</taxon>
        <taxon>Bacteroidales</taxon>
        <taxon>Salinivirgaceae</taxon>
        <taxon>Salinivirga</taxon>
    </lineage>
</organism>
<accession>A0A0S2HV75</accession>
<dbReference type="Pfam" id="PF07715">
    <property type="entry name" value="Plug"/>
    <property type="match status" value="1"/>
</dbReference>
<evidence type="ECO:0000259" key="14">
    <source>
        <dbReference type="Pfam" id="PF07715"/>
    </source>
</evidence>
<keyword evidence="5 12" id="KW-0732">Signal</keyword>